<dbReference type="Proteomes" id="UP000825679">
    <property type="component" value="Chromosome"/>
</dbReference>
<feature type="transmembrane region" description="Helical" evidence="1">
    <location>
        <begin position="17"/>
        <end position="37"/>
    </location>
</feature>
<keyword evidence="1" id="KW-0812">Transmembrane</keyword>
<keyword evidence="3" id="KW-1185">Reference proteome</keyword>
<keyword evidence="1" id="KW-1133">Transmembrane helix</keyword>
<evidence type="ECO:0000313" key="2">
    <source>
        <dbReference type="EMBL" id="QZA76445.1"/>
    </source>
</evidence>
<organism evidence="2 3">
    <name type="scientific">Deefgea tanakiae</name>
    <dbReference type="NCBI Taxonomy" id="2865840"/>
    <lineage>
        <taxon>Bacteria</taxon>
        <taxon>Pseudomonadati</taxon>
        <taxon>Pseudomonadota</taxon>
        <taxon>Betaproteobacteria</taxon>
        <taxon>Neisseriales</taxon>
        <taxon>Chitinibacteraceae</taxon>
        <taxon>Deefgea</taxon>
    </lineage>
</organism>
<proteinExistence type="predicted"/>
<evidence type="ECO:0000313" key="3">
    <source>
        <dbReference type="Proteomes" id="UP000825679"/>
    </source>
</evidence>
<evidence type="ECO:0000256" key="1">
    <source>
        <dbReference type="SAM" id="Phobius"/>
    </source>
</evidence>
<reference evidence="2 3" key="1">
    <citation type="submission" date="2021-08" db="EMBL/GenBank/DDBJ databases">
        <title>complete genome sequencing of Deefgea sp. D25.</title>
        <authorList>
            <person name="Bae J.-W."/>
            <person name="Gim D.-H."/>
        </authorList>
    </citation>
    <scope>NUCLEOTIDE SEQUENCE [LARGE SCALE GENOMIC DNA]</scope>
    <source>
        <strain evidence="2 3">D25</strain>
    </source>
</reference>
<name>A0ABX8Z3S8_9NEIS</name>
<sequence length="453" mass="46598">MQSTSCKHRSISYQRGVAALIVTIMLGLIATLGAFYAQRSSDLTQKSSSNSYQNVAALQAAESGADAFIQLIQADLATLATAAPPPATQPATNILVKTWGAGGATTSCALSGGTLNVPYEFKASLKGTDPKEFDSAKYVQNIVAPVATISGVAQGIGWRAQAKIANGYLYIKSEGCVGNTGTVGDGNVCADTSLATAVVRRSIKMNGSIAPSNNALTIRKHIDTRTTLNISKKSTSVAPACGVMYGDGGAGGTCNPATDAKGCLSLLAFPSFTDVGKKAELDATVMALNDENYFKSFSGNLSTAEFKAMSGTPVTNCTQAAAVPASQKFIWWEGNLSAVCTFPVGKFIVINGDVTSPMTAQGESFVYVTGNVYQNGAMTIEGSAAVAGIWDVGPLGVDPAISGHPGLNGKTDALGALAHTHTSAGSLTISYVKTSFDLPTSSVTTTTGSWIDF</sequence>
<accession>A0ABX8Z3S8</accession>
<protein>
    <submittedName>
        <fullName evidence="2">Pilus assembly PilX N-terminal domain-containing protein</fullName>
    </submittedName>
</protein>
<dbReference type="EMBL" id="CP081150">
    <property type="protein sequence ID" value="QZA76445.1"/>
    <property type="molecule type" value="Genomic_DNA"/>
</dbReference>
<keyword evidence="1" id="KW-0472">Membrane</keyword>
<gene>
    <name evidence="2" type="ORF">K4H28_08790</name>
</gene>
<dbReference type="RefSeq" id="WP_221004851.1">
    <property type="nucleotide sequence ID" value="NZ_CP081150.1"/>
</dbReference>